<keyword evidence="10" id="KW-0175">Coiled coil</keyword>
<keyword evidence="8" id="KW-0143">Chaperone</keyword>
<keyword evidence="5" id="KW-0653">Protein transport</keyword>
<gene>
    <name evidence="13" type="ORF">A2824_00555</name>
</gene>
<feature type="transmembrane region" description="Helical" evidence="11">
    <location>
        <begin position="96"/>
        <end position="114"/>
    </location>
</feature>
<evidence type="ECO:0000256" key="7">
    <source>
        <dbReference type="ARBA" id="ARBA00023136"/>
    </source>
</evidence>
<keyword evidence="2" id="KW-0813">Transport</keyword>
<keyword evidence="3" id="KW-1003">Cell membrane</keyword>
<protein>
    <recommendedName>
        <fullName evidence="12">Membrane insertase YidC/Oxa/ALB C-terminal domain-containing protein</fullName>
    </recommendedName>
</protein>
<evidence type="ECO:0000313" key="13">
    <source>
        <dbReference type="EMBL" id="OGI69061.1"/>
    </source>
</evidence>
<evidence type="ECO:0000256" key="10">
    <source>
        <dbReference type="SAM" id="Coils"/>
    </source>
</evidence>
<dbReference type="InterPro" id="IPR028055">
    <property type="entry name" value="YidC/Oxa/ALB_C"/>
</dbReference>
<evidence type="ECO:0000256" key="1">
    <source>
        <dbReference type="ARBA" id="ARBA00004651"/>
    </source>
</evidence>
<feature type="transmembrane region" description="Helical" evidence="11">
    <location>
        <begin position="29"/>
        <end position="47"/>
    </location>
</feature>
<dbReference type="PANTHER" id="PTHR12428">
    <property type="entry name" value="OXA1"/>
    <property type="match status" value="1"/>
</dbReference>
<evidence type="ECO:0000256" key="9">
    <source>
        <dbReference type="RuleBase" id="RU003945"/>
    </source>
</evidence>
<comment type="caution">
    <text evidence="13">The sequence shown here is derived from an EMBL/GenBank/DDBJ whole genome shotgun (WGS) entry which is preliminary data.</text>
</comment>
<dbReference type="AlphaFoldDB" id="A0A1F6VHD4"/>
<comment type="subcellular location">
    <subcellularLocation>
        <location evidence="1">Cell membrane</location>
        <topology evidence="1">Multi-pass membrane protein</topology>
    </subcellularLocation>
    <subcellularLocation>
        <location evidence="9">Membrane</location>
        <topology evidence="9">Multi-pass membrane protein</topology>
    </subcellularLocation>
</comment>
<feature type="coiled-coil region" evidence="10">
    <location>
        <begin position="57"/>
        <end position="84"/>
    </location>
</feature>
<evidence type="ECO:0000259" key="12">
    <source>
        <dbReference type="Pfam" id="PF02096"/>
    </source>
</evidence>
<dbReference type="GO" id="GO:0015031">
    <property type="term" value="P:protein transport"/>
    <property type="evidence" value="ECO:0007669"/>
    <property type="project" value="UniProtKB-KW"/>
</dbReference>
<keyword evidence="4 9" id="KW-0812">Transmembrane</keyword>
<accession>A0A1F6VHD4</accession>
<name>A0A1F6VHD4_9BACT</name>
<dbReference type="EMBL" id="MFTT01000034">
    <property type="protein sequence ID" value="OGI69061.1"/>
    <property type="molecule type" value="Genomic_DNA"/>
</dbReference>
<evidence type="ECO:0000256" key="3">
    <source>
        <dbReference type="ARBA" id="ARBA00022475"/>
    </source>
</evidence>
<organism evidence="13 14">
    <name type="scientific">Candidatus Nomurabacteria bacterium RIFCSPHIGHO2_01_FULL_42_16</name>
    <dbReference type="NCBI Taxonomy" id="1801743"/>
    <lineage>
        <taxon>Bacteria</taxon>
        <taxon>Candidatus Nomuraibacteriota</taxon>
    </lineage>
</organism>
<keyword evidence="6 11" id="KW-1133">Transmembrane helix</keyword>
<evidence type="ECO:0000256" key="6">
    <source>
        <dbReference type="ARBA" id="ARBA00022989"/>
    </source>
</evidence>
<feature type="domain" description="Membrane insertase YidC/Oxa/ALB C-terminal" evidence="12">
    <location>
        <begin position="29"/>
        <end position="232"/>
    </location>
</feature>
<dbReference type="Pfam" id="PF02096">
    <property type="entry name" value="60KD_IMP"/>
    <property type="match status" value="1"/>
</dbReference>
<evidence type="ECO:0000256" key="8">
    <source>
        <dbReference type="ARBA" id="ARBA00023186"/>
    </source>
</evidence>
<evidence type="ECO:0000256" key="4">
    <source>
        <dbReference type="ARBA" id="ARBA00022692"/>
    </source>
</evidence>
<dbReference type="GO" id="GO:0005886">
    <property type="term" value="C:plasma membrane"/>
    <property type="evidence" value="ECO:0007669"/>
    <property type="project" value="UniProtKB-SubCell"/>
</dbReference>
<feature type="transmembrane region" description="Helical" evidence="11">
    <location>
        <begin position="7"/>
        <end position="23"/>
    </location>
</feature>
<dbReference type="GO" id="GO:0032977">
    <property type="term" value="F:membrane insertase activity"/>
    <property type="evidence" value="ECO:0007669"/>
    <property type="project" value="InterPro"/>
</dbReference>
<proteinExistence type="inferred from homology"/>
<dbReference type="PANTHER" id="PTHR12428:SF65">
    <property type="entry name" value="CYTOCHROME C OXIDASE ASSEMBLY PROTEIN COX18, MITOCHONDRIAL"/>
    <property type="match status" value="1"/>
</dbReference>
<keyword evidence="7 11" id="KW-0472">Membrane</keyword>
<comment type="similarity">
    <text evidence="9">Belongs to the OXA1/ALB3/YidC family.</text>
</comment>
<sequence>MTFLKTILYVPLYNGLVFLISAMPGHDVGLAIIILTMIVRVILFPLGQKAARSQLALRELEPEIKKVKEQYKTKEEQAKKTFELYKKHKVNPFSSCLLALIQLPIIIALYYVFFKGLGFNEDILYSFVQHPETLNFNFLGLIDLGGKSLTLALLAGATQFIQSSISFPKHKHGSTPAGGDFKENFAKSMQMQMKYIFPVMLAFIAYQISGAVALYLIVSNMFMIAQELVVRRQFKKEQVKNHQSHELRGNQK</sequence>
<dbReference type="NCBIfam" id="TIGR03592">
    <property type="entry name" value="yidC_oxa1_cterm"/>
    <property type="match status" value="1"/>
</dbReference>
<evidence type="ECO:0000256" key="5">
    <source>
        <dbReference type="ARBA" id="ARBA00022927"/>
    </source>
</evidence>
<dbReference type="STRING" id="1801743.A2824_00555"/>
<reference evidence="13 14" key="1">
    <citation type="journal article" date="2016" name="Nat. Commun.">
        <title>Thousands of microbial genomes shed light on interconnected biogeochemical processes in an aquifer system.</title>
        <authorList>
            <person name="Anantharaman K."/>
            <person name="Brown C.T."/>
            <person name="Hug L.A."/>
            <person name="Sharon I."/>
            <person name="Castelle C.J."/>
            <person name="Probst A.J."/>
            <person name="Thomas B.C."/>
            <person name="Singh A."/>
            <person name="Wilkins M.J."/>
            <person name="Karaoz U."/>
            <person name="Brodie E.L."/>
            <person name="Williams K.H."/>
            <person name="Hubbard S.S."/>
            <person name="Banfield J.F."/>
        </authorList>
    </citation>
    <scope>NUCLEOTIDE SEQUENCE [LARGE SCALE GENOMIC DNA]</scope>
</reference>
<dbReference type="CDD" id="cd20070">
    <property type="entry name" value="5TM_YidC_Alb3"/>
    <property type="match status" value="1"/>
</dbReference>
<evidence type="ECO:0000256" key="2">
    <source>
        <dbReference type="ARBA" id="ARBA00022448"/>
    </source>
</evidence>
<evidence type="ECO:0000256" key="11">
    <source>
        <dbReference type="SAM" id="Phobius"/>
    </source>
</evidence>
<dbReference type="InterPro" id="IPR047196">
    <property type="entry name" value="YidC_ALB_C"/>
</dbReference>
<dbReference type="InterPro" id="IPR001708">
    <property type="entry name" value="YidC/ALB3/OXA1/COX18"/>
</dbReference>
<feature type="transmembrane region" description="Helical" evidence="11">
    <location>
        <begin position="195"/>
        <end position="218"/>
    </location>
</feature>
<dbReference type="GO" id="GO:0051205">
    <property type="term" value="P:protein insertion into membrane"/>
    <property type="evidence" value="ECO:0007669"/>
    <property type="project" value="TreeGrafter"/>
</dbReference>
<evidence type="ECO:0000313" key="14">
    <source>
        <dbReference type="Proteomes" id="UP000178059"/>
    </source>
</evidence>
<dbReference type="Proteomes" id="UP000178059">
    <property type="component" value="Unassembled WGS sequence"/>
</dbReference>